<evidence type="ECO:0000313" key="2">
    <source>
        <dbReference type="Proteomes" id="UP000216752"/>
    </source>
</evidence>
<organism evidence="1 2">
    <name type="scientific">Sporomusa silvacetica DSM 10669</name>
    <dbReference type="NCBI Taxonomy" id="1123289"/>
    <lineage>
        <taxon>Bacteria</taxon>
        <taxon>Bacillati</taxon>
        <taxon>Bacillota</taxon>
        <taxon>Negativicutes</taxon>
        <taxon>Selenomonadales</taxon>
        <taxon>Sporomusaceae</taxon>
        <taxon>Sporomusa</taxon>
    </lineage>
</organism>
<dbReference type="RefSeq" id="WP_094604746.1">
    <property type="nucleotide sequence ID" value="NZ_CP155573.1"/>
</dbReference>
<keyword evidence="2" id="KW-1185">Reference proteome</keyword>
<accession>A0ABZ3IK60</accession>
<dbReference type="EMBL" id="CP155573">
    <property type="protein sequence ID" value="XFO65862.1"/>
    <property type="molecule type" value="Genomic_DNA"/>
</dbReference>
<evidence type="ECO:0000313" key="1">
    <source>
        <dbReference type="EMBL" id="XFO65862.1"/>
    </source>
</evidence>
<proteinExistence type="predicted"/>
<gene>
    <name evidence="1" type="ORF">SPSIL_020090</name>
</gene>
<reference evidence="1" key="1">
    <citation type="submission" date="2024-05" db="EMBL/GenBank/DDBJ databases">
        <title>Isolation and characterization of Sporomusa carbonis sp. nov., a carboxydotrophic hydrogenogen in the genus of Sporomusa isolated from a charcoal burning pile.</title>
        <authorList>
            <person name="Boeer T."/>
            <person name="Rosenbaum F."/>
            <person name="Eysell L."/>
            <person name="Mueller V."/>
            <person name="Daniel R."/>
            <person name="Poehlein A."/>
        </authorList>
    </citation>
    <scope>NUCLEOTIDE SEQUENCE [LARGE SCALE GENOMIC DNA]</scope>
    <source>
        <strain evidence="1">DSM 10669</strain>
    </source>
</reference>
<protein>
    <submittedName>
        <fullName evidence="1">Uncharacterized protein</fullName>
    </submittedName>
</protein>
<sequence length="140" mass="16464">MNTLESIMEFKSYPNWVSSRLQVAICNNVSPKDKYYIQNYQESQQRKNDNNGCAIFQTDKELIEVRFTFKQTIVKRYNLNQVINVEKIIETSDEDFISNSDVQYKTVIVEFINGTKLTLTKPEININDNQKKYFEIASNL</sequence>
<dbReference type="Proteomes" id="UP000216752">
    <property type="component" value="Chromosome"/>
</dbReference>
<name>A0ABZ3IK60_9FIRM</name>